<organism evidence="12">
    <name type="scientific">Talaromyces marneffei PM1</name>
    <dbReference type="NCBI Taxonomy" id="1077442"/>
    <lineage>
        <taxon>Eukaryota</taxon>
        <taxon>Fungi</taxon>
        <taxon>Dikarya</taxon>
        <taxon>Ascomycota</taxon>
        <taxon>Pezizomycotina</taxon>
        <taxon>Eurotiomycetes</taxon>
        <taxon>Eurotiomycetidae</taxon>
        <taxon>Eurotiales</taxon>
        <taxon>Trichocomaceae</taxon>
        <taxon>Talaromyces</taxon>
        <taxon>Talaromyces sect. Talaromyces</taxon>
    </lineage>
</organism>
<dbReference type="EMBL" id="JPOX01000015">
    <property type="protein sequence ID" value="KFX47301.1"/>
    <property type="molecule type" value="Genomic_DNA"/>
</dbReference>
<keyword evidence="6" id="KW-0809">Transit peptide</keyword>
<dbReference type="GO" id="GO:0071169">
    <property type="term" value="P:establishment of protein localization to chromatin"/>
    <property type="evidence" value="ECO:0007669"/>
    <property type="project" value="TreeGrafter"/>
</dbReference>
<evidence type="ECO:0000256" key="6">
    <source>
        <dbReference type="ARBA" id="ARBA00022946"/>
    </source>
</evidence>
<dbReference type="Gene3D" id="3.50.50.100">
    <property type="match status" value="2"/>
</dbReference>
<evidence type="ECO:0000256" key="5">
    <source>
        <dbReference type="ARBA" id="ARBA00022837"/>
    </source>
</evidence>
<feature type="compositionally biased region" description="Acidic residues" evidence="10">
    <location>
        <begin position="585"/>
        <end position="605"/>
    </location>
</feature>
<dbReference type="InterPro" id="IPR054585">
    <property type="entry name" value="NDH2-like_C"/>
</dbReference>
<feature type="region of interest" description="Disordered" evidence="10">
    <location>
        <begin position="136"/>
        <end position="155"/>
    </location>
</feature>
<evidence type="ECO:0000256" key="2">
    <source>
        <dbReference type="ARBA" id="ARBA00004137"/>
    </source>
</evidence>
<keyword evidence="7 9" id="KW-0539">Nucleus</keyword>
<dbReference type="InterPro" id="IPR011992">
    <property type="entry name" value="EF-hand-dom_pair"/>
</dbReference>
<dbReference type="CDD" id="cd23958">
    <property type="entry name" value="SCC2"/>
    <property type="match status" value="1"/>
</dbReference>
<evidence type="ECO:0000256" key="10">
    <source>
        <dbReference type="SAM" id="MobiDB-lite"/>
    </source>
</evidence>
<dbReference type="InterPro" id="IPR024986">
    <property type="entry name" value="Nipped-B_C"/>
</dbReference>
<dbReference type="SUPFAM" id="SSF47473">
    <property type="entry name" value="EF-hand"/>
    <property type="match status" value="1"/>
</dbReference>
<dbReference type="InterPro" id="IPR002048">
    <property type="entry name" value="EF_hand_dom"/>
</dbReference>
<feature type="region of interest" description="Disordered" evidence="10">
    <location>
        <begin position="17"/>
        <end position="37"/>
    </location>
</feature>
<reference evidence="12" key="1">
    <citation type="journal article" date="2014" name="PLoS Genet.">
        <title>Signature Gene Expression Reveals Novel Clues to the Molecular Mechanisms of Dimorphic Transition in Penicillium marneffei.</title>
        <authorList>
            <person name="Yang E."/>
            <person name="Wang G."/>
            <person name="Cai J."/>
            <person name="Woo P.C."/>
            <person name="Lau S.K."/>
            <person name="Yuen K.-Y."/>
            <person name="Chow W.-N."/>
            <person name="Lin X."/>
        </authorList>
    </citation>
    <scope>NUCLEOTIDE SEQUENCE [LARGE SCALE GENOMIC DNA]</scope>
    <source>
        <strain evidence="12">PM1</strain>
    </source>
</reference>
<keyword evidence="8 9" id="KW-0131">Cell cycle</keyword>
<dbReference type="GO" id="GO:0061775">
    <property type="term" value="F:cohesin loader activity"/>
    <property type="evidence" value="ECO:0007669"/>
    <property type="project" value="InterPro"/>
</dbReference>
<evidence type="ECO:0000313" key="12">
    <source>
        <dbReference type="EMBL" id="KFX47301.1"/>
    </source>
</evidence>
<dbReference type="InterPro" id="IPR018247">
    <property type="entry name" value="EF_Hand_1_Ca_BS"/>
</dbReference>
<dbReference type="GO" id="GO:1990414">
    <property type="term" value="P:replication-born double-strand break repair via sister chromatid exchange"/>
    <property type="evidence" value="ECO:0007669"/>
    <property type="project" value="TreeGrafter"/>
</dbReference>
<feature type="compositionally biased region" description="Basic residues" evidence="10">
    <location>
        <begin position="1756"/>
        <end position="1768"/>
    </location>
</feature>
<dbReference type="InterPro" id="IPR033031">
    <property type="entry name" value="Scc2/Nipped-B"/>
</dbReference>
<comment type="caution">
    <text evidence="12">The sequence shown here is derived from an EMBL/GenBank/DDBJ whole genome shotgun (WGS) entry which is preliminary data.</text>
</comment>
<evidence type="ECO:0000259" key="11">
    <source>
        <dbReference type="PROSITE" id="PS50222"/>
    </source>
</evidence>
<keyword evidence="4 9" id="KW-0677">Repeat</keyword>
<dbReference type="SUPFAM" id="SSF48371">
    <property type="entry name" value="ARM repeat"/>
    <property type="match status" value="1"/>
</dbReference>
<evidence type="ECO:0000256" key="4">
    <source>
        <dbReference type="ARBA" id="ARBA00022737"/>
    </source>
</evidence>
<dbReference type="InterPro" id="IPR026003">
    <property type="entry name" value="Cohesin_HEAT"/>
</dbReference>
<dbReference type="SMART" id="SM00054">
    <property type="entry name" value="EFh"/>
    <property type="match status" value="1"/>
</dbReference>
<dbReference type="PANTHER" id="PTHR21704:SF18">
    <property type="entry name" value="NIPPED-B-LIKE PROTEIN"/>
    <property type="match status" value="1"/>
</dbReference>
<dbReference type="PROSITE" id="PS50222">
    <property type="entry name" value="EF_HAND_2"/>
    <property type="match status" value="1"/>
</dbReference>
<sequence length="2459" mass="274422">MDQGRFPAVQVVIGNLGQSQNHFHGGTSDGTSNGAPNGMPRPVTRPLLVDEALQFSPMSTAPVFGLDSITRPDVTGQSSTTLPAYSRTVARKLIQDLDTEVRAGTEKSPRFMAVYGKLLNQHLSSDRPSEFKFRFPASLDQSKKPAQRDGRSGLTSGLSPFAKMVLDGSDIAFNYPEPKLPSSGTKTPVQPGSGKFLQPAVVIPPFISPATSDSFVDQGAAKKRKLNVEVENYATSLRLKDQKEEADGALLKLQDFMLEIFEAEDQLEPDTSSVVLSQNPGSMFRTANVLEVRGPILGPESHSRLQKSLQKVASFGRLHDIPSEYLTRLQKLCECPIVAAQGLDLRLDNTLNDSDTQLWLQKLEDIHNTLLAIGTLLQTMSGRQSERDLCPEDLLQAIPNVLTILFDHCIIPSVEVRPIDEGKRLFEVVSRKKKIFGTLLHQARKLMNLLANFLSRIDVSESVITSTEFLATKLIFAENAHNDKDSAVGFQKFELVRRAAMDVLAKVFSRYPAQRPFILDEILVSLEKLPSTRQNARQFKLIDGKAIQLLTALVIQLVQTTALDIPQTKKSRIRPNHLASNGANEDQDDMDVKEEDEDSDSEDEDSFKLSLERLTNRVNKLYDNAVRSAQYIIKFIVQRAMTSTKTGDQPYRNILDLFTEDLINILGSTDWPAAELLLRILASHMIGIAELDKSSSTAKNMALELLGWMGSGISDLTAAAQHLITSMEDGDNKITQYLRQLYDDHISHALHMQDLIPSNGPYRITLEYLQDRDLDNWQLTSARGYYIVQWAKTVSSTYYDSEDKDVIIQKDGGVDELLSIFPKLLSDPKWLETNKHYDKVSTAHGKFAYILTVLNMGFSKAFDTIFKVLLNSITSDQAKVRSRSLKSVITMLEKDPSLLDRDSSVMRVVLRCATDASPMVRDSALSLIAKCIGLKPALEEEGCRAILACAADSTAGVRKRCITLLKDIYFNTTRKDLRLAILDSLLQRTSDFEEAVALQARQTIEEIWFTPFVTSIDNLHDAPKSKVALAEQTSLVINLVQRSETAADGLGSFVKKVVSGDPKATSQNFKVCKAMVANMFERLIDDPGSSEKQDHQALLQTITIFAKSSAKLFNPEQLQTLHPYIGHLVTADDLFIFRSVVVIYRCVLPYISSVHNTFLKDVQNDLFKSVAKLARSELNEVMACLWTINGVLHNTDRLVKLTISVLKGIGQAKGVDLTDSSKADLLNRARSYIRIAGCVGRHCDLEKFEPHFKKAFPTWKGSTVASLLVDFILPFVHHDQPLELRTMALESLGSICQSWPAQFSREAPRKVISAIFKEDNAGLHNIILRAFSEFFAIHEGKQEKLVQPQVESTDAEATTRLGGSLKASDNDGAAALIAQHFLHDMLRIAHSSQDAYALTAIELISSINRQGLVHPKECAGVLVSLETSTIPAIAKIAYDTHRMLHLQYESMFEREYMRAIQDAFVYQRDIVGDSNGATPRPYTAKLAPLFDIIKISNSKYQKKFLANLCSKVKFELKALDVTGNPPEHLLLARFVCQNLAFFEYAQLAELIPTITCMERIVSSTGTIVAHAVETEIFPPQLEVPAAQPIAQPAMQGLHDQVMSVPVVQPTPQHTVKPYLLRQLATAAAVLSMLWETRTHLRRQYGITHGMRHSENKANIKELNKAPTKVHGITGDRYWDTISSNMTCLDSEENMLQQCRTFATLLSIDDELKVPNGEDEDADLDDLDAPGEDDPGAVNGGKPMKRKNSVNGGTPAKRPRGRPPGSKKRLSSETADSFTALTRRLTQGASSSLFLRPSTRFQHHQLIRHTTRRPISFRHVQPLLLIQKSARKLSAPLLRHAHTISVSGLKAFIWRYPALRFLYHGFAYLGFLMIGGGAVVASVFLYDYTTYSEDPSMEDIPVSELALRPKRGGPKNLPIAEVLVDDEDSEAMQAQRDKPKLVILGTGWGSVALLKTLNPGDYHVTVVSPVNYFLFTPMLPSATVGTLSLKSLVEPVRRIVHRLRGHFLKAEAEDVDFSSKLVEVSQVDASGKRQHFYLPYDKLVIAVGSTTNPHGVKGLENCHMLKSIDDARKIKNRVTDNMELACLPTTSDEERKRLLSFVICGGGPTGVEFAAELYDLLNEDLRKSFPKILRNEISVHVIQSRSHILNTYDEALSKYAESRFAHDSVEVLTNSRVKEVRPDKILFTQQEDGKTVTKEIPMGFCLWSTGVSQTTFAQKLAKKLESQNNKHALETDTHLRLIGAPLGDVYAIGDCATVQNNIADHMITFLRTIAWEKGKDPEKVHLTFGEWRDVAERVKKRFPQATTHLRRLDRLFQEYDRDHSGTLDFDELHELLMQIDSKLTSLPATAQRANQQGEYLGRKFNHISKALPGMRANEIDYGDLDEAVYRAFSYKHLGSLAYIGNAAIFDFNGLNFSGGLMAVYLWRSIYFSQSVSLRTRALLAMDWTKRAFFGRDIMSF</sequence>
<dbReference type="GO" id="GO:0010468">
    <property type="term" value="P:regulation of gene expression"/>
    <property type="evidence" value="ECO:0007669"/>
    <property type="project" value="InterPro"/>
</dbReference>
<feature type="domain" description="EF-hand" evidence="11">
    <location>
        <begin position="2306"/>
        <end position="2341"/>
    </location>
</feature>
<gene>
    <name evidence="12" type="ORF">GQ26_0150450</name>
</gene>
<dbReference type="Pfam" id="PF22366">
    <property type="entry name" value="NDH2_C"/>
    <property type="match status" value="1"/>
</dbReference>
<name>A0A093VKW1_TALMA</name>
<dbReference type="GO" id="GO:0090694">
    <property type="term" value="C:Scc2-Scc4 cohesin loading complex"/>
    <property type="evidence" value="ECO:0007669"/>
    <property type="project" value="TreeGrafter"/>
</dbReference>
<dbReference type="PROSITE" id="PS00018">
    <property type="entry name" value="EF_HAND_1"/>
    <property type="match status" value="1"/>
</dbReference>
<comment type="similarity">
    <text evidence="3 9">Belongs to the SCC2/Nipped-B family.</text>
</comment>
<keyword evidence="12" id="KW-0830">Ubiquinone</keyword>
<evidence type="ECO:0000256" key="1">
    <source>
        <dbReference type="ARBA" id="ARBA00004123"/>
    </source>
</evidence>
<dbReference type="Pfam" id="PF07992">
    <property type="entry name" value="Pyr_redox_2"/>
    <property type="match status" value="1"/>
</dbReference>
<dbReference type="GO" id="GO:0003682">
    <property type="term" value="F:chromatin binding"/>
    <property type="evidence" value="ECO:0007669"/>
    <property type="project" value="TreeGrafter"/>
</dbReference>
<accession>A0A093VKW1</accession>
<dbReference type="FunFam" id="3.50.50.100:FF:000002">
    <property type="entry name" value="External alternative NAD(P)H-ubiquinone oxidoreductase B1, mitochondrial"/>
    <property type="match status" value="1"/>
</dbReference>
<dbReference type="GO" id="GO:0005743">
    <property type="term" value="C:mitochondrial inner membrane"/>
    <property type="evidence" value="ECO:0007669"/>
    <property type="project" value="UniProtKB-SubCell"/>
</dbReference>
<feature type="region of interest" description="Disordered" evidence="10">
    <location>
        <begin position="573"/>
        <end position="607"/>
    </location>
</feature>
<feature type="region of interest" description="Disordered" evidence="10">
    <location>
        <begin position="1712"/>
        <end position="1773"/>
    </location>
</feature>
<dbReference type="Gene3D" id="1.25.10.10">
    <property type="entry name" value="Leucine-rich Repeat Variant"/>
    <property type="match status" value="1"/>
</dbReference>
<dbReference type="Pfam" id="PF00036">
    <property type="entry name" value="EF-hand_1"/>
    <property type="match status" value="1"/>
</dbReference>
<protein>
    <recommendedName>
        <fullName evidence="9">Sister chromatid cohesion protein</fullName>
    </recommendedName>
</protein>
<dbReference type="Pfam" id="PF12830">
    <property type="entry name" value="Nipped-B_C"/>
    <property type="match status" value="1"/>
</dbReference>
<proteinExistence type="inferred from homology"/>
<evidence type="ECO:0000256" key="9">
    <source>
        <dbReference type="RuleBase" id="RU364107"/>
    </source>
</evidence>
<dbReference type="InterPro" id="IPR011989">
    <property type="entry name" value="ARM-like"/>
</dbReference>
<dbReference type="InterPro" id="IPR036188">
    <property type="entry name" value="FAD/NAD-bd_sf"/>
</dbReference>
<dbReference type="FunFam" id="3.50.50.100:FF:000005">
    <property type="entry name" value="NADH-ubiquinone oxidoreductase 64 kDa subunit"/>
    <property type="match status" value="1"/>
</dbReference>
<dbReference type="GO" id="GO:0034087">
    <property type="term" value="P:establishment of mitotic sister chromatid cohesion"/>
    <property type="evidence" value="ECO:0007669"/>
    <property type="project" value="TreeGrafter"/>
</dbReference>
<dbReference type="FunFam" id="1.25.10.10:FF:000494">
    <property type="entry name" value="Sister chromatid cohesion protein"/>
    <property type="match status" value="1"/>
</dbReference>
<dbReference type="GO" id="GO:0140588">
    <property type="term" value="P:chromatin looping"/>
    <property type="evidence" value="ECO:0007669"/>
    <property type="project" value="InterPro"/>
</dbReference>
<dbReference type="InterPro" id="IPR016024">
    <property type="entry name" value="ARM-type_fold"/>
</dbReference>
<evidence type="ECO:0000256" key="7">
    <source>
        <dbReference type="ARBA" id="ARBA00023242"/>
    </source>
</evidence>
<evidence type="ECO:0000256" key="3">
    <source>
        <dbReference type="ARBA" id="ARBA00009252"/>
    </source>
</evidence>
<dbReference type="SUPFAM" id="SSF51905">
    <property type="entry name" value="FAD/NAD(P)-binding domain"/>
    <property type="match status" value="2"/>
</dbReference>
<feature type="compositionally biased region" description="Basic and acidic residues" evidence="10">
    <location>
        <begin position="141"/>
        <end position="151"/>
    </location>
</feature>
<dbReference type="GO" id="GO:0016491">
    <property type="term" value="F:oxidoreductase activity"/>
    <property type="evidence" value="ECO:0007669"/>
    <property type="project" value="InterPro"/>
</dbReference>
<dbReference type="PANTHER" id="PTHR21704">
    <property type="entry name" value="NIPPED-B-LIKE PROTEIN DELANGIN SCC2-RELATED"/>
    <property type="match status" value="1"/>
</dbReference>
<dbReference type="GO" id="GO:0005509">
    <property type="term" value="F:calcium ion binding"/>
    <property type="evidence" value="ECO:0007669"/>
    <property type="project" value="InterPro"/>
</dbReference>
<dbReference type="Pfam" id="PF12765">
    <property type="entry name" value="Cohesin_HEAT"/>
    <property type="match status" value="1"/>
</dbReference>
<feature type="compositionally biased region" description="Acidic residues" evidence="10">
    <location>
        <begin position="1716"/>
        <end position="1734"/>
    </location>
</feature>
<evidence type="ECO:0000256" key="8">
    <source>
        <dbReference type="ARBA" id="ARBA00023306"/>
    </source>
</evidence>
<comment type="subcellular location">
    <subcellularLocation>
        <location evidence="2">Mitochondrion inner membrane</location>
        <topology evidence="2">Peripheral membrane protein</topology>
        <orientation evidence="2">Intermembrane side</orientation>
    </subcellularLocation>
    <subcellularLocation>
        <location evidence="1 9">Nucleus</location>
    </subcellularLocation>
</comment>
<keyword evidence="5" id="KW-0106">Calcium</keyword>
<dbReference type="InterPro" id="IPR023753">
    <property type="entry name" value="FAD/NAD-binding_dom"/>
</dbReference>